<dbReference type="AlphaFoldDB" id="X6NHR4"/>
<feature type="non-terminal residue" evidence="2">
    <location>
        <position position="340"/>
    </location>
</feature>
<feature type="compositionally biased region" description="Polar residues" evidence="1">
    <location>
        <begin position="131"/>
        <end position="147"/>
    </location>
</feature>
<comment type="caution">
    <text evidence="2">The sequence shown here is derived from an EMBL/GenBank/DDBJ whole genome shotgun (WGS) entry which is preliminary data.</text>
</comment>
<evidence type="ECO:0000256" key="1">
    <source>
        <dbReference type="SAM" id="MobiDB-lite"/>
    </source>
</evidence>
<feature type="region of interest" description="Disordered" evidence="1">
    <location>
        <begin position="285"/>
        <end position="305"/>
    </location>
</feature>
<name>X6NHR4_RETFI</name>
<sequence length="340" mass="39049">MPILTNYRLIFHPCDKQFLTHRIRSYFEIPLTTIVKDGISVALLESTDSGQMPIRRLQQHYKAQMEKKKEGKSDRSNEHVRSNESRVGGLGSSYAQQLHDYNNTNDNHGNGNDNDNGNGNGNENDNDNDNIVSTYPSQRITSDQRQSVMTVRRVPQDNCSAKDNADSIRQALLHRNYQYLFQISCKDVRKMDWIFDISASRMSEWKQWLCNQLKRISVVDTFAFKQQRQPSQQHGQVRTQQKAKTKAYEATVYDEGWELYTPFEEFTRQGVPFVDNQPISASSSIASASVSTGNETKQANNKEKMDWVYSSNSYPIKELSSSNVKNENVNKDKYNSNNSN</sequence>
<accession>X6NHR4</accession>
<proteinExistence type="predicted"/>
<evidence type="ECO:0000313" key="2">
    <source>
        <dbReference type="EMBL" id="ETO25284.1"/>
    </source>
</evidence>
<gene>
    <name evidence="2" type="ORF">RFI_11853</name>
</gene>
<evidence type="ECO:0000313" key="3">
    <source>
        <dbReference type="Proteomes" id="UP000023152"/>
    </source>
</evidence>
<feature type="region of interest" description="Disordered" evidence="1">
    <location>
        <begin position="60"/>
        <end position="147"/>
    </location>
</feature>
<feature type="compositionally biased region" description="Low complexity" evidence="1">
    <location>
        <begin position="102"/>
        <end position="123"/>
    </location>
</feature>
<protein>
    <submittedName>
        <fullName evidence="2">Uncharacterized protein</fullName>
    </submittedName>
</protein>
<dbReference type="Proteomes" id="UP000023152">
    <property type="component" value="Unassembled WGS sequence"/>
</dbReference>
<reference evidence="2 3" key="1">
    <citation type="journal article" date="2013" name="Curr. Biol.">
        <title>The Genome of the Foraminiferan Reticulomyxa filosa.</title>
        <authorList>
            <person name="Glockner G."/>
            <person name="Hulsmann N."/>
            <person name="Schleicher M."/>
            <person name="Noegel A.A."/>
            <person name="Eichinger L."/>
            <person name="Gallinger C."/>
            <person name="Pawlowski J."/>
            <person name="Sierra R."/>
            <person name="Euteneuer U."/>
            <person name="Pillet L."/>
            <person name="Moustafa A."/>
            <person name="Platzer M."/>
            <person name="Groth M."/>
            <person name="Szafranski K."/>
            <person name="Schliwa M."/>
        </authorList>
    </citation>
    <scope>NUCLEOTIDE SEQUENCE [LARGE SCALE GENOMIC DNA]</scope>
</reference>
<feature type="region of interest" description="Disordered" evidence="1">
    <location>
        <begin position="319"/>
        <end position="340"/>
    </location>
</feature>
<feature type="compositionally biased region" description="Basic and acidic residues" evidence="1">
    <location>
        <begin position="63"/>
        <end position="84"/>
    </location>
</feature>
<keyword evidence="3" id="KW-1185">Reference proteome</keyword>
<organism evidence="2 3">
    <name type="scientific">Reticulomyxa filosa</name>
    <dbReference type="NCBI Taxonomy" id="46433"/>
    <lineage>
        <taxon>Eukaryota</taxon>
        <taxon>Sar</taxon>
        <taxon>Rhizaria</taxon>
        <taxon>Retaria</taxon>
        <taxon>Foraminifera</taxon>
        <taxon>Monothalamids</taxon>
        <taxon>Reticulomyxidae</taxon>
        <taxon>Reticulomyxa</taxon>
    </lineage>
</organism>
<dbReference type="EMBL" id="ASPP01008654">
    <property type="protein sequence ID" value="ETO25284.1"/>
    <property type="molecule type" value="Genomic_DNA"/>
</dbReference>